<accession>A0A9X2XN96</accession>
<evidence type="ECO:0000256" key="1">
    <source>
        <dbReference type="ARBA" id="ARBA00004196"/>
    </source>
</evidence>
<dbReference type="Gene3D" id="2.40.30.170">
    <property type="match status" value="1"/>
</dbReference>
<dbReference type="Gene3D" id="1.10.287.470">
    <property type="entry name" value="Helix hairpin bin"/>
    <property type="match status" value="1"/>
</dbReference>
<comment type="subcellular location">
    <subcellularLocation>
        <location evidence="1">Cell envelope</location>
    </subcellularLocation>
</comment>
<evidence type="ECO:0000256" key="2">
    <source>
        <dbReference type="ARBA" id="ARBA00009477"/>
    </source>
</evidence>
<sequence>MTQPPPSLPVVTVINMPATTYQEYSASLEGIKDIEIRPQVEGYLERIYVDEGAYVRRGQPLFQINVRPYREKLNNARASLAAAKANLSNAEINVSKLTPLVQNNVVSDVQLKTAKTAYDAAVANVAQAQAMVASAQIDLGYTSIKAPVDGYIGRIPFKTGSLVLMNTPQALTVISDIKEVYAYFSLSENDFIQFKNRNEGNTIEEKIKKMPPVELVLPDGSLYPQKGKVQIVAGQFNNTIGAITFRAAFPNTDRLLRSGNTGKVRIAKELKTALVVPQEATFEIQDKVYVFAVGDSNKVASKPLMISGKTEAYYFVESGVKADEKIVFAGIGNLKDGMVIVPQPISTDSLFKVKPL</sequence>
<gene>
    <name evidence="7" type="ORF">OCK74_01525</name>
</gene>
<evidence type="ECO:0000259" key="4">
    <source>
        <dbReference type="Pfam" id="PF25917"/>
    </source>
</evidence>
<dbReference type="GO" id="GO:0046677">
    <property type="term" value="P:response to antibiotic"/>
    <property type="evidence" value="ECO:0007669"/>
    <property type="project" value="TreeGrafter"/>
</dbReference>
<feature type="domain" description="Multidrug resistance protein MdtA-like barrel-sandwich hybrid" evidence="4">
    <location>
        <begin position="34"/>
        <end position="174"/>
    </location>
</feature>
<keyword evidence="8" id="KW-1185">Reference proteome</keyword>
<comment type="similarity">
    <text evidence="2">Belongs to the membrane fusion protein (MFP) (TC 8.A.1) family.</text>
</comment>
<dbReference type="GO" id="GO:0005886">
    <property type="term" value="C:plasma membrane"/>
    <property type="evidence" value="ECO:0007669"/>
    <property type="project" value="TreeGrafter"/>
</dbReference>
<dbReference type="InterPro" id="IPR006143">
    <property type="entry name" value="RND_pump_MFP"/>
</dbReference>
<reference evidence="7" key="2">
    <citation type="submission" date="2023-04" db="EMBL/GenBank/DDBJ databases">
        <title>Paracnuella aquatica gen. nov., sp. nov., a member of the family Chitinophagaceae isolated from a hot spring.</title>
        <authorList>
            <person name="Wang C."/>
        </authorList>
    </citation>
    <scope>NUCLEOTIDE SEQUENCE</scope>
    <source>
        <strain evidence="7">LB-8</strain>
    </source>
</reference>
<dbReference type="EMBL" id="JAOTIF010000001">
    <property type="protein sequence ID" value="MCU7547769.1"/>
    <property type="molecule type" value="Genomic_DNA"/>
</dbReference>
<feature type="domain" description="Multidrug resistance protein MdtA-like C-terminal permuted SH3" evidence="6">
    <location>
        <begin position="273"/>
        <end position="332"/>
    </location>
</feature>
<proteinExistence type="inferred from homology"/>
<evidence type="ECO:0000259" key="3">
    <source>
        <dbReference type="Pfam" id="PF25876"/>
    </source>
</evidence>
<dbReference type="Gene3D" id="2.40.420.20">
    <property type="match status" value="1"/>
</dbReference>
<dbReference type="Pfam" id="PF25967">
    <property type="entry name" value="RND-MFP_C"/>
    <property type="match status" value="1"/>
</dbReference>
<comment type="caution">
    <text evidence="7">The sequence shown here is derived from an EMBL/GenBank/DDBJ whole genome shotgun (WGS) entry which is preliminary data.</text>
</comment>
<reference evidence="7" key="1">
    <citation type="submission" date="2022-09" db="EMBL/GenBank/DDBJ databases">
        <authorList>
            <person name="Yuan C."/>
            <person name="Ke Z."/>
        </authorList>
    </citation>
    <scope>NUCLEOTIDE SEQUENCE</scope>
    <source>
        <strain evidence="7">LB-8</strain>
    </source>
</reference>
<organism evidence="7 8">
    <name type="scientific">Paraflavisolibacter caeni</name>
    <dbReference type="NCBI Taxonomy" id="2982496"/>
    <lineage>
        <taxon>Bacteria</taxon>
        <taxon>Pseudomonadati</taxon>
        <taxon>Bacteroidota</taxon>
        <taxon>Chitinophagia</taxon>
        <taxon>Chitinophagales</taxon>
        <taxon>Chitinophagaceae</taxon>
        <taxon>Paraflavisolibacter</taxon>
    </lineage>
</organism>
<dbReference type="Proteomes" id="UP001155483">
    <property type="component" value="Unassembled WGS sequence"/>
</dbReference>
<dbReference type="InterPro" id="IPR058626">
    <property type="entry name" value="MdtA-like_b-barrel"/>
</dbReference>
<dbReference type="PANTHER" id="PTHR30158:SF23">
    <property type="entry name" value="MULTIDRUG RESISTANCE PROTEIN MEXA"/>
    <property type="match status" value="1"/>
</dbReference>
<dbReference type="AlphaFoldDB" id="A0A9X2XN96"/>
<evidence type="ECO:0000259" key="6">
    <source>
        <dbReference type="Pfam" id="PF25967"/>
    </source>
</evidence>
<dbReference type="Pfam" id="PF25876">
    <property type="entry name" value="HH_MFP_RND"/>
    <property type="match status" value="1"/>
</dbReference>
<dbReference type="NCBIfam" id="TIGR01730">
    <property type="entry name" value="RND_mfp"/>
    <property type="match status" value="1"/>
</dbReference>
<dbReference type="PANTHER" id="PTHR30158">
    <property type="entry name" value="ACRA/E-RELATED COMPONENT OF DRUG EFFLUX TRANSPORTER"/>
    <property type="match status" value="1"/>
</dbReference>
<evidence type="ECO:0000313" key="8">
    <source>
        <dbReference type="Proteomes" id="UP001155483"/>
    </source>
</evidence>
<dbReference type="Pfam" id="PF25944">
    <property type="entry name" value="Beta-barrel_RND"/>
    <property type="match status" value="1"/>
</dbReference>
<dbReference type="RefSeq" id="WP_279295214.1">
    <property type="nucleotide sequence ID" value="NZ_JAOTIF010000001.1"/>
</dbReference>
<evidence type="ECO:0000313" key="7">
    <source>
        <dbReference type="EMBL" id="MCU7547769.1"/>
    </source>
</evidence>
<dbReference type="InterPro" id="IPR058627">
    <property type="entry name" value="MdtA-like_C"/>
</dbReference>
<dbReference type="InterPro" id="IPR058625">
    <property type="entry name" value="MdtA-like_BSH"/>
</dbReference>
<feature type="domain" description="Multidrug resistance protein MdtA-like alpha-helical hairpin" evidence="3">
    <location>
        <begin position="73"/>
        <end position="142"/>
    </location>
</feature>
<dbReference type="Pfam" id="PF25917">
    <property type="entry name" value="BSH_RND"/>
    <property type="match status" value="1"/>
</dbReference>
<protein>
    <submittedName>
        <fullName evidence="7">Efflux RND transporter periplasmic adaptor subunit</fullName>
    </submittedName>
</protein>
<dbReference type="SUPFAM" id="SSF111369">
    <property type="entry name" value="HlyD-like secretion proteins"/>
    <property type="match status" value="1"/>
</dbReference>
<dbReference type="GO" id="GO:0022857">
    <property type="term" value="F:transmembrane transporter activity"/>
    <property type="evidence" value="ECO:0007669"/>
    <property type="project" value="InterPro"/>
</dbReference>
<dbReference type="Gene3D" id="2.40.50.100">
    <property type="match status" value="1"/>
</dbReference>
<dbReference type="GO" id="GO:0030313">
    <property type="term" value="C:cell envelope"/>
    <property type="evidence" value="ECO:0007669"/>
    <property type="project" value="UniProtKB-SubCell"/>
</dbReference>
<feature type="domain" description="Multidrug resistance protein MdtA-like beta-barrel" evidence="5">
    <location>
        <begin position="180"/>
        <end position="267"/>
    </location>
</feature>
<evidence type="ECO:0000259" key="5">
    <source>
        <dbReference type="Pfam" id="PF25944"/>
    </source>
</evidence>
<dbReference type="InterPro" id="IPR058624">
    <property type="entry name" value="MdtA-like_HH"/>
</dbReference>
<name>A0A9X2XN96_9BACT</name>